<reference evidence="1 2" key="1">
    <citation type="submission" date="2019-12" db="EMBL/GenBank/DDBJ databases">
        <title>Genomic-based taxomic classification of the family Erythrobacteraceae.</title>
        <authorList>
            <person name="Xu L."/>
        </authorList>
    </citation>
    <scope>NUCLEOTIDE SEQUENCE [LARGE SCALE GENOMIC DNA]</scope>
    <source>
        <strain evidence="1 2">M0322</strain>
    </source>
</reference>
<sequence length="115" mass="12125">MAERALALACDPPAGVDPCTALIEGAVFARMAASRGAVSDHELCIAIAGEMFRLDDGMVSDDLLAEALARCELMADAGSEEAAQFLATRLQDTSPAVVVLAQQFRARLTNVEETK</sequence>
<evidence type="ECO:0000313" key="1">
    <source>
        <dbReference type="EMBL" id="MXO72367.1"/>
    </source>
</evidence>
<dbReference type="AlphaFoldDB" id="A0A844Z1N9"/>
<proteinExistence type="predicted"/>
<protein>
    <submittedName>
        <fullName evidence="1">Uncharacterized protein</fullName>
    </submittedName>
</protein>
<comment type="caution">
    <text evidence="1">The sequence shown here is derived from an EMBL/GenBank/DDBJ whole genome shotgun (WGS) entry which is preliminary data.</text>
</comment>
<evidence type="ECO:0000313" key="2">
    <source>
        <dbReference type="Proteomes" id="UP000466966"/>
    </source>
</evidence>
<keyword evidence="2" id="KW-1185">Reference proteome</keyword>
<dbReference type="Proteomes" id="UP000466966">
    <property type="component" value="Unassembled WGS sequence"/>
</dbReference>
<gene>
    <name evidence="1" type="ORF">GRI99_12085</name>
</gene>
<dbReference type="EMBL" id="WTYV01000004">
    <property type="protein sequence ID" value="MXO72367.1"/>
    <property type="molecule type" value="Genomic_DNA"/>
</dbReference>
<accession>A0A844Z1N9</accession>
<organism evidence="1 2">
    <name type="scientific">Alteraurantiacibacter buctensis</name>
    <dbReference type="NCBI Taxonomy" id="1503981"/>
    <lineage>
        <taxon>Bacteria</taxon>
        <taxon>Pseudomonadati</taxon>
        <taxon>Pseudomonadota</taxon>
        <taxon>Alphaproteobacteria</taxon>
        <taxon>Sphingomonadales</taxon>
        <taxon>Erythrobacteraceae</taxon>
        <taxon>Alteraurantiacibacter</taxon>
    </lineage>
</organism>
<name>A0A844Z1N9_9SPHN</name>
<dbReference type="RefSeq" id="WP_160772275.1">
    <property type="nucleotide sequence ID" value="NZ_WTYV01000004.1"/>
</dbReference>